<reference evidence="2 3" key="1">
    <citation type="submission" date="2020-11" db="EMBL/GenBank/DDBJ databases">
        <authorList>
            <person name="Kim M.K."/>
        </authorList>
    </citation>
    <scope>NUCLEOTIDE SEQUENCE [LARGE SCALE GENOMIC DNA]</scope>
    <source>
        <strain evidence="2 3">BT662</strain>
    </source>
</reference>
<dbReference type="Proteomes" id="UP000618931">
    <property type="component" value="Unassembled WGS sequence"/>
</dbReference>
<accession>A0ABS0I349</accession>
<feature type="region of interest" description="Disordered" evidence="1">
    <location>
        <begin position="157"/>
        <end position="184"/>
    </location>
</feature>
<sequence length="232" mass="25544">MFLPFLKNPFSTKKMAREDFRDLMAANLDRMSGQNQEGQYSAMISALQPHHDAYAAFLGDQDEHVGERLGNTDAVEKILAGFKLFAKKELLVDVAYIFGRKAPDDKALAAFLPAGRGEYSGATLKTLPTLLERAATLTAKYEDQLGKDLAQKAEKFKQDYDDDRRTQGASKGAVQGDSKEEKKLRKAAARQLKLNLLGQLTLHVDEPDAVKALYDPKIFTQPKPGTAPDAAA</sequence>
<dbReference type="EMBL" id="JADQDM010000002">
    <property type="protein sequence ID" value="MBF9221027.1"/>
    <property type="molecule type" value="Genomic_DNA"/>
</dbReference>
<protein>
    <submittedName>
        <fullName evidence="2">Uncharacterized protein</fullName>
    </submittedName>
</protein>
<evidence type="ECO:0000313" key="3">
    <source>
        <dbReference type="Proteomes" id="UP000618931"/>
    </source>
</evidence>
<evidence type="ECO:0000313" key="2">
    <source>
        <dbReference type="EMBL" id="MBF9221027.1"/>
    </source>
</evidence>
<proteinExistence type="predicted"/>
<comment type="caution">
    <text evidence="2">The sequence shown here is derived from an EMBL/GenBank/DDBJ whole genome shotgun (WGS) entry which is preliminary data.</text>
</comment>
<dbReference type="RefSeq" id="WP_196292443.1">
    <property type="nucleotide sequence ID" value="NZ_JADQDM010000002.1"/>
</dbReference>
<organism evidence="2 3">
    <name type="scientific">Hymenobacter ruricola</name>
    <dbReference type="NCBI Taxonomy" id="2791023"/>
    <lineage>
        <taxon>Bacteria</taxon>
        <taxon>Pseudomonadati</taxon>
        <taxon>Bacteroidota</taxon>
        <taxon>Cytophagia</taxon>
        <taxon>Cytophagales</taxon>
        <taxon>Hymenobacteraceae</taxon>
        <taxon>Hymenobacter</taxon>
    </lineage>
</organism>
<name>A0ABS0I349_9BACT</name>
<evidence type="ECO:0000256" key="1">
    <source>
        <dbReference type="SAM" id="MobiDB-lite"/>
    </source>
</evidence>
<gene>
    <name evidence="2" type="ORF">I2H31_07925</name>
</gene>
<keyword evidence="3" id="KW-1185">Reference proteome</keyword>
<feature type="compositionally biased region" description="Basic and acidic residues" evidence="1">
    <location>
        <begin position="157"/>
        <end position="166"/>
    </location>
</feature>